<comment type="caution">
    <text evidence="1">The sequence shown here is derived from an EMBL/GenBank/DDBJ whole genome shotgun (WGS) entry which is preliminary data.</text>
</comment>
<reference evidence="1" key="1">
    <citation type="journal article" date="2014" name="Int. J. Syst. Evol. Microbiol.">
        <title>Complete genome sequence of Corynebacterium casei LMG S-19264T (=DSM 44701T), isolated from a smear-ripened cheese.</title>
        <authorList>
            <consortium name="US DOE Joint Genome Institute (JGI-PGF)"/>
            <person name="Walter F."/>
            <person name="Albersmeier A."/>
            <person name="Kalinowski J."/>
            <person name="Ruckert C."/>
        </authorList>
    </citation>
    <scope>NUCLEOTIDE SEQUENCE</scope>
    <source>
        <strain evidence="1">CGMCC 1.15085</strain>
    </source>
</reference>
<evidence type="ECO:0000313" key="1">
    <source>
        <dbReference type="EMBL" id="GGB33436.1"/>
    </source>
</evidence>
<dbReference type="Gene3D" id="3.30.530.20">
    <property type="match status" value="1"/>
</dbReference>
<accession>A0A916T7R7</accession>
<dbReference type="AlphaFoldDB" id="A0A916T7R7"/>
<protein>
    <submittedName>
        <fullName evidence="1">Activator of HSP90 ATPase</fullName>
    </submittedName>
</protein>
<keyword evidence="2" id="KW-1185">Reference proteome</keyword>
<dbReference type="EMBL" id="BMHI01000004">
    <property type="protein sequence ID" value="GGB33436.1"/>
    <property type="molecule type" value="Genomic_DNA"/>
</dbReference>
<organism evidence="1 2">
    <name type="scientific">Flexivirga endophytica</name>
    <dbReference type="NCBI Taxonomy" id="1849103"/>
    <lineage>
        <taxon>Bacteria</taxon>
        <taxon>Bacillati</taxon>
        <taxon>Actinomycetota</taxon>
        <taxon>Actinomycetes</taxon>
        <taxon>Micrococcales</taxon>
        <taxon>Dermacoccaceae</taxon>
        <taxon>Flexivirga</taxon>
    </lineage>
</organism>
<name>A0A916T7R7_9MICO</name>
<dbReference type="RefSeq" id="WP_188837381.1">
    <property type="nucleotide sequence ID" value="NZ_BMHI01000004.1"/>
</dbReference>
<sequence>MIEQLTATLTIDAPADAVFRVLADPTTHPVIDGTGWVVKPVDPDPLTADGQLFRMDMYFDNPEFEDGNYRIANRVNVFDVPQAIGWLPGQEGADGEVHAGGWSWRYDLVPVGTGRTAVTLTYDWSHVPGDVRAMISFPAADSAHLNNSLQHLARLVTS</sequence>
<dbReference type="SUPFAM" id="SSF55961">
    <property type="entry name" value="Bet v1-like"/>
    <property type="match status" value="1"/>
</dbReference>
<gene>
    <name evidence="1" type="ORF">GCM10011492_25040</name>
</gene>
<proteinExistence type="predicted"/>
<dbReference type="Proteomes" id="UP000636793">
    <property type="component" value="Unassembled WGS sequence"/>
</dbReference>
<dbReference type="InterPro" id="IPR023393">
    <property type="entry name" value="START-like_dom_sf"/>
</dbReference>
<evidence type="ECO:0000313" key="2">
    <source>
        <dbReference type="Proteomes" id="UP000636793"/>
    </source>
</evidence>
<reference evidence="1" key="2">
    <citation type="submission" date="2020-09" db="EMBL/GenBank/DDBJ databases">
        <authorList>
            <person name="Sun Q."/>
            <person name="Zhou Y."/>
        </authorList>
    </citation>
    <scope>NUCLEOTIDE SEQUENCE</scope>
    <source>
        <strain evidence="1">CGMCC 1.15085</strain>
    </source>
</reference>